<dbReference type="Pfam" id="PF01323">
    <property type="entry name" value="DSBA"/>
    <property type="match status" value="1"/>
</dbReference>
<dbReference type="CDD" id="cd03024">
    <property type="entry name" value="DsbA_FrnE"/>
    <property type="match status" value="1"/>
</dbReference>
<dbReference type="SUPFAM" id="SSF52833">
    <property type="entry name" value="Thioredoxin-like"/>
    <property type="match status" value="1"/>
</dbReference>
<dbReference type="InterPro" id="IPR001853">
    <property type="entry name" value="DSBA-like_thioredoxin_dom"/>
</dbReference>
<dbReference type="RefSeq" id="WP_093944576.1">
    <property type="nucleotide sequence ID" value="NZ_CP022521.1"/>
</dbReference>
<protein>
    <submittedName>
        <fullName evidence="1">DSBA-like thioredoxin domain protein</fullName>
    </submittedName>
</protein>
<proteinExistence type="predicted"/>
<gene>
    <name evidence="1" type="ORF">AHOG_18245</name>
</gene>
<dbReference type="PANTHER" id="PTHR13887">
    <property type="entry name" value="GLUTATHIONE S-TRANSFERASE KAPPA"/>
    <property type="match status" value="1"/>
</dbReference>
<dbReference type="AlphaFoldDB" id="A0A221W6B3"/>
<dbReference type="Gene3D" id="3.40.30.10">
    <property type="entry name" value="Glutaredoxin"/>
    <property type="match status" value="1"/>
</dbReference>
<sequence length="220" mass="24426">MSEPVPPNEALKVDIFSDINCPWCYIGKRRFEAAVAQAGENVLVEYRSYELAPDTPVDFEGTSAEYLHRSRGMPADQVEQRLRQVTDIAAAEGLAYDMPAVRHSNTRKAHRLLHHAKETGVQAELKERLLSAHFEQGRNVGRDEELLALAVEVGLDRDRVSAVLASDEYEDAVEQDLRLARQYGIQGVPFFVIDGRYGVSGAQESEAFVEVLRTVRAGGG</sequence>
<evidence type="ECO:0000313" key="2">
    <source>
        <dbReference type="Proteomes" id="UP000204221"/>
    </source>
</evidence>
<accession>A0A221W6B3</accession>
<keyword evidence="2" id="KW-1185">Reference proteome</keyword>
<dbReference type="KEGG" id="ahg:AHOG_18245"/>
<organism evidence="1 2">
    <name type="scientific">Actinoalloteichus hoggarensis</name>
    <dbReference type="NCBI Taxonomy" id="1470176"/>
    <lineage>
        <taxon>Bacteria</taxon>
        <taxon>Bacillati</taxon>
        <taxon>Actinomycetota</taxon>
        <taxon>Actinomycetes</taxon>
        <taxon>Pseudonocardiales</taxon>
        <taxon>Pseudonocardiaceae</taxon>
        <taxon>Actinoalloteichus</taxon>
    </lineage>
</organism>
<reference evidence="1 2" key="1">
    <citation type="submission" date="2017-07" db="EMBL/GenBank/DDBJ databases">
        <title>Complete genome sequence of Actinoalloteichus hoggarensis DSM 45943, type strain of Actinoalloteichus hoggarensis.</title>
        <authorList>
            <person name="Ruckert C."/>
            <person name="Nouioui I."/>
            <person name="Willmese J."/>
            <person name="van Wezel G."/>
            <person name="Klenk H.-P."/>
            <person name="Kalinowski J."/>
            <person name="Zotchev S.B."/>
        </authorList>
    </citation>
    <scope>NUCLEOTIDE SEQUENCE [LARGE SCALE GENOMIC DNA]</scope>
    <source>
        <strain evidence="1 2">DSM 45943</strain>
    </source>
</reference>
<dbReference type="OrthoDB" id="9799122at2"/>
<dbReference type="EMBL" id="CP022521">
    <property type="protein sequence ID" value="ASO21274.1"/>
    <property type="molecule type" value="Genomic_DNA"/>
</dbReference>
<name>A0A221W6B3_9PSEU</name>
<dbReference type="PANTHER" id="PTHR13887:SF41">
    <property type="entry name" value="THIOREDOXIN SUPERFAMILY PROTEIN"/>
    <property type="match status" value="1"/>
</dbReference>
<dbReference type="InterPro" id="IPR036249">
    <property type="entry name" value="Thioredoxin-like_sf"/>
</dbReference>
<evidence type="ECO:0000313" key="1">
    <source>
        <dbReference type="EMBL" id="ASO21274.1"/>
    </source>
</evidence>
<dbReference type="Proteomes" id="UP000204221">
    <property type="component" value="Chromosome"/>
</dbReference>
<dbReference type="GO" id="GO:0016491">
    <property type="term" value="F:oxidoreductase activity"/>
    <property type="evidence" value="ECO:0007669"/>
    <property type="project" value="InterPro"/>
</dbReference>